<keyword evidence="2" id="KW-1185">Reference proteome</keyword>
<evidence type="ECO:0000313" key="2">
    <source>
        <dbReference type="Proteomes" id="UP000004277"/>
    </source>
</evidence>
<evidence type="ECO:0000313" key="1">
    <source>
        <dbReference type="EMBL" id="TMS58955.1"/>
    </source>
</evidence>
<name>A0ACD3SRV8_9BURK</name>
<organism evidence="1 2">
    <name type="scientific">Imbroritus primus</name>
    <dbReference type="NCBI Taxonomy" id="3058603"/>
    <lineage>
        <taxon>Bacteria</taxon>
        <taxon>Pseudomonadati</taxon>
        <taxon>Pseudomonadota</taxon>
        <taxon>Betaproteobacteria</taxon>
        <taxon>Burkholderiales</taxon>
        <taxon>Burkholderiaceae</taxon>
        <taxon>Imbroritus</taxon>
    </lineage>
</organism>
<gene>
    <name evidence="1" type="ORF">MW7_007950</name>
</gene>
<protein>
    <submittedName>
        <fullName evidence="1">MFS transporter</fullName>
    </submittedName>
</protein>
<dbReference type="EMBL" id="AKCV02000015">
    <property type="protein sequence ID" value="TMS58955.1"/>
    <property type="molecule type" value="Genomic_DNA"/>
</dbReference>
<comment type="caution">
    <text evidence="1">The sequence shown here is derived from an EMBL/GenBank/DDBJ whole genome shotgun (WGS) entry which is preliminary data.</text>
</comment>
<sequence>MPERGALLPAALRDARFGLFYLGYYGYIGVLTPFVSLFFAWRGYSAFEIAALVAVFQITRIIGPYLWGWLSDRLGTRVRIMRATACLALLAFLMVPATHSYGGMMVLMVVLNLLTSALSPLGDALTITWLRHAPQGFEQRYGHIRMWGSAGFIVTVLGGGALLEYFGTGLFPWMAIAMLTGLTMVLWRLDDIEDHTVYPPAPPVLSLLRRADVNWFLLSAFCMMFAHAALYVFYSLWLEQLGYSKFVIGAMWTIGVVAEIILFWFQGWLFRRWSLQAILTGTFVLGALRFAAIGYLADWWWMLAVAQVLHAATFAAHHSASLKRLQHWFAGPLQARGQALYTGVSYGLGGTLGGLAMGAAWNAFGPAHTFGLAALVTLIGALAVVLGFRVQPSLPPVVAATAQPASAAATRSATASEAVSPGDSMP</sequence>
<accession>A0ACD3SRV8</accession>
<reference evidence="1" key="1">
    <citation type="submission" date="2019-05" db="EMBL/GenBank/DDBJ databases">
        <title>Revised genome assembly of Burkholderiaceae (previously Ralstonia) sp. PBA.</title>
        <authorList>
            <person name="Gan H.M."/>
        </authorList>
    </citation>
    <scope>NUCLEOTIDE SEQUENCE</scope>
    <source>
        <strain evidence="1">PBA</strain>
    </source>
</reference>
<dbReference type="Proteomes" id="UP000004277">
    <property type="component" value="Unassembled WGS sequence"/>
</dbReference>
<proteinExistence type="predicted"/>